<keyword evidence="1" id="KW-0456">Lyase</keyword>
<sequence>MLRGCISCYGETDMTIWEISEKADYIADRHRQQQEQWHIYCNSLVQGITLSKARLHHAMSCAPDKELCFVLFGHFQVFVALAEGFNSHTIEYYVENKNGGDKYLIAQATLAMDGTVDGRISNRSRDQVLEHYLAIIATVYDRLYDAMEQDQPVDLSHLALTH</sequence>
<dbReference type="NCBIfam" id="NF007567">
    <property type="entry name" value="PRK10198.1"/>
    <property type="match status" value="1"/>
</dbReference>
<gene>
    <name evidence="1" type="ORF">KPNJ2_01209</name>
</gene>
<dbReference type="Pfam" id="PF11046">
    <property type="entry name" value="HycA_repressor"/>
    <property type="match status" value="1"/>
</dbReference>
<dbReference type="InterPro" id="IPR021285">
    <property type="entry name" value="Tscrpt_reg_HycA"/>
</dbReference>
<evidence type="ECO:0000313" key="2">
    <source>
        <dbReference type="Proteomes" id="UP000019586"/>
    </source>
</evidence>
<protein>
    <submittedName>
        <fullName evidence="1">Formate hydrogenlyase regulatory protein hycA</fullName>
    </submittedName>
</protein>
<dbReference type="PATRIC" id="fig|1420013.3.peg.1156"/>
<dbReference type="EMBL" id="CP006918">
    <property type="protein sequence ID" value="AHM77989.1"/>
    <property type="molecule type" value="Genomic_DNA"/>
</dbReference>
<name>W8UDG1_KLEPN</name>
<dbReference type="AlphaFoldDB" id="W8UDG1"/>
<accession>W8UDG1</accession>
<dbReference type="GO" id="GO:0016829">
    <property type="term" value="F:lyase activity"/>
    <property type="evidence" value="ECO:0007669"/>
    <property type="project" value="UniProtKB-KW"/>
</dbReference>
<proteinExistence type="predicted"/>
<dbReference type="Proteomes" id="UP000019586">
    <property type="component" value="Chromosome"/>
</dbReference>
<dbReference type="HOGENOM" id="CLU_115336_0_0_6"/>
<evidence type="ECO:0000313" key="1">
    <source>
        <dbReference type="EMBL" id="AHM77989.1"/>
    </source>
</evidence>
<reference evidence="1 2" key="1">
    <citation type="journal article" date="2014" name="Proc. Natl. Acad. Sci. U.S.A.">
        <title>Molecular dissection of the evolution of carbapenem-resistant multilocus sequence type 258 Klebsiella pneumoniae.</title>
        <authorList>
            <person name="Deleo F.R."/>
            <person name="Chen L."/>
            <person name="Porcella S.F."/>
            <person name="Martens C.A."/>
            <person name="Kobayashi S.D."/>
            <person name="Porter A.R."/>
            <person name="Chavda K.D."/>
            <person name="Jacobs M.R."/>
            <person name="Mathema B."/>
            <person name="Olsen R.J."/>
            <person name="Bonomo R.A."/>
            <person name="Musser J.M."/>
            <person name="Kreiswirth B.N."/>
        </authorList>
    </citation>
    <scope>NUCLEOTIDE SEQUENCE [LARGE SCALE GENOMIC DNA]</scope>
    <source>
        <strain evidence="1">30684/NJST258_2</strain>
    </source>
</reference>
<organism evidence="1 2">
    <name type="scientific">Klebsiella pneumoniae 30684/NJST258_2</name>
    <dbReference type="NCBI Taxonomy" id="1420013"/>
    <lineage>
        <taxon>Bacteria</taxon>
        <taxon>Pseudomonadati</taxon>
        <taxon>Pseudomonadota</taxon>
        <taxon>Gammaproteobacteria</taxon>
        <taxon>Enterobacterales</taxon>
        <taxon>Enterobacteriaceae</taxon>
        <taxon>Klebsiella/Raoultella group</taxon>
        <taxon>Klebsiella</taxon>
        <taxon>Klebsiella pneumoniae complex</taxon>
    </lineage>
</organism>
<dbReference type="KEGG" id="kps:KPNJ2_01209"/>